<dbReference type="GO" id="GO:0140663">
    <property type="term" value="F:ATP-dependent FeS chaperone activity"/>
    <property type="evidence" value="ECO:0007669"/>
    <property type="project" value="InterPro"/>
</dbReference>
<proteinExistence type="inferred from homology"/>
<evidence type="ECO:0000256" key="8">
    <source>
        <dbReference type="SAM" id="MobiDB-lite"/>
    </source>
</evidence>
<dbReference type="Proteomes" id="UP000294820">
    <property type="component" value="Chromosome 1"/>
</dbReference>
<evidence type="ECO:0000256" key="4">
    <source>
        <dbReference type="ARBA" id="ARBA00023004"/>
    </source>
</evidence>
<sequence length="457" mass="48958">MLPHRALMRKPCGATSGDKTDAGTEPYLLHSAPDGALSHNVRRCDGVAMMAAAEDFFTPEECGDTPRDKRSAMLGRFYNDPKSTQGAGMNDKLPAQNPEMLRAMVNGVLSSFKHPTLKNNLTALNALHHCALLDGVLHIELTMPFAWLSGLADLKDTVSEELLRLSGAHEVAWRLTHQIATLRRVNNQAGINGVKNIVAVSSGKGGVGKSSTAVNLALALAAEGASVGILDADIYGPSIPTMLGAANERPTSPDGQHMAPIMAHGLATNSIGYLVTDDNAMVWRGPMASKALLQLLQDTLWPELDYLVLDMPPGTGDIQLTLAQNVPVTGAVVVTTPQDIALVDAMKGIVMFEKVKVPVLGIVENMSVHICSNCGHLEPIFGTGGAQKLAEKYQCSLLGQLPLHISLREDLDRGEPTVISQPDSEFTQLYRELAGRVAAQLYWQGEVIPTEIAFRAL</sequence>
<keyword evidence="5 7" id="KW-0411">Iron-sulfur</keyword>
<comment type="function">
    <text evidence="7">Binds and transfers iron-sulfur (Fe-S) clusters to target apoproteins. Can hydrolyze ATP.</text>
</comment>
<accession>A0A375ACG1</accession>
<feature type="region of interest" description="Disordered" evidence="8">
    <location>
        <begin position="1"/>
        <end position="24"/>
    </location>
</feature>
<feature type="binding site" evidence="7">
    <location>
        <begin position="203"/>
        <end position="210"/>
    </location>
    <ligand>
        <name>ATP</name>
        <dbReference type="ChEBI" id="CHEBI:30616"/>
    </ligand>
</feature>
<keyword evidence="10" id="KW-1185">Reference proteome</keyword>
<dbReference type="FunFam" id="3.40.50.300:FF:000418">
    <property type="entry name" value="Iron-sulfur cluster carrier protein"/>
    <property type="match status" value="1"/>
</dbReference>
<dbReference type="HAMAP" id="MF_02040">
    <property type="entry name" value="Mrp_NBP35"/>
    <property type="match status" value="1"/>
</dbReference>
<name>A0A375ACG1_9GAMM</name>
<dbReference type="NCBIfam" id="NF008669">
    <property type="entry name" value="PRK11670.1"/>
    <property type="match status" value="1"/>
</dbReference>
<dbReference type="PROSITE" id="PS01215">
    <property type="entry name" value="MRP"/>
    <property type="match status" value="1"/>
</dbReference>
<dbReference type="InterPro" id="IPR033756">
    <property type="entry name" value="YlxH/NBP35"/>
</dbReference>
<evidence type="ECO:0000256" key="2">
    <source>
        <dbReference type="ARBA" id="ARBA00022741"/>
    </source>
</evidence>
<dbReference type="EMBL" id="LT615367">
    <property type="protein sequence ID" value="SLM63782.1"/>
    <property type="molecule type" value="Genomic_DNA"/>
</dbReference>
<evidence type="ECO:0000256" key="5">
    <source>
        <dbReference type="ARBA" id="ARBA00023014"/>
    </source>
</evidence>
<evidence type="ECO:0000313" key="10">
    <source>
        <dbReference type="Proteomes" id="UP000294820"/>
    </source>
</evidence>
<dbReference type="GO" id="GO:0046872">
    <property type="term" value="F:metal ion binding"/>
    <property type="evidence" value="ECO:0007669"/>
    <property type="project" value="UniProtKB-KW"/>
</dbReference>
<evidence type="ECO:0000256" key="7">
    <source>
        <dbReference type="HAMAP-Rule" id="MF_02040"/>
    </source>
</evidence>
<dbReference type="InterPro" id="IPR000808">
    <property type="entry name" value="Mrp-like_CS"/>
</dbReference>
<keyword evidence="4 7" id="KW-0408">Iron</keyword>
<keyword evidence="3 7" id="KW-0067">ATP-binding</keyword>
<evidence type="ECO:0000256" key="1">
    <source>
        <dbReference type="ARBA" id="ARBA00022723"/>
    </source>
</evidence>
<dbReference type="GO" id="GO:0005524">
    <property type="term" value="F:ATP binding"/>
    <property type="evidence" value="ECO:0007669"/>
    <property type="project" value="UniProtKB-UniRule"/>
</dbReference>
<dbReference type="PANTHER" id="PTHR42961">
    <property type="entry name" value="IRON-SULFUR PROTEIN NUBPL"/>
    <property type="match status" value="1"/>
</dbReference>
<dbReference type="Pfam" id="PF10609">
    <property type="entry name" value="ParA"/>
    <property type="match status" value="1"/>
</dbReference>
<dbReference type="PANTHER" id="PTHR42961:SF2">
    <property type="entry name" value="IRON-SULFUR PROTEIN NUBPL"/>
    <property type="match status" value="1"/>
</dbReference>
<keyword evidence="2 7" id="KW-0547">Nucleotide-binding</keyword>
<dbReference type="GO" id="GO:0005829">
    <property type="term" value="C:cytosol"/>
    <property type="evidence" value="ECO:0007669"/>
    <property type="project" value="TreeGrafter"/>
</dbReference>
<dbReference type="GO" id="GO:0016887">
    <property type="term" value="F:ATP hydrolysis activity"/>
    <property type="evidence" value="ECO:0007669"/>
    <property type="project" value="UniProtKB-UniRule"/>
</dbReference>
<dbReference type="KEGG" id="daq:DAQ1742_02935"/>
<comment type="similarity">
    <text evidence="6 7">Belongs to the Mrp/NBP35 ATP-binding proteins family.</text>
</comment>
<comment type="subunit">
    <text evidence="7">Homodimer.</text>
</comment>
<evidence type="ECO:0000256" key="3">
    <source>
        <dbReference type="ARBA" id="ARBA00022840"/>
    </source>
</evidence>
<organism evidence="9 10">
    <name type="scientific">Dickeya aquatica</name>
    <dbReference type="NCBI Taxonomy" id="1401087"/>
    <lineage>
        <taxon>Bacteria</taxon>
        <taxon>Pseudomonadati</taxon>
        <taxon>Pseudomonadota</taxon>
        <taxon>Gammaproteobacteria</taxon>
        <taxon>Enterobacterales</taxon>
        <taxon>Pectobacteriaceae</taxon>
        <taxon>Dickeya</taxon>
    </lineage>
</organism>
<dbReference type="Gene3D" id="3.40.50.300">
    <property type="entry name" value="P-loop containing nucleotide triphosphate hydrolases"/>
    <property type="match status" value="1"/>
</dbReference>
<dbReference type="InterPro" id="IPR027417">
    <property type="entry name" value="P-loop_NTPase"/>
</dbReference>
<keyword evidence="7" id="KW-0378">Hydrolase</keyword>
<dbReference type="CDD" id="cd02037">
    <property type="entry name" value="Mrp_NBP35"/>
    <property type="match status" value="1"/>
</dbReference>
<keyword evidence="1 7" id="KW-0479">Metal-binding</keyword>
<dbReference type="SUPFAM" id="SSF52540">
    <property type="entry name" value="P-loop containing nucleoside triphosphate hydrolases"/>
    <property type="match status" value="1"/>
</dbReference>
<dbReference type="GO" id="GO:0016226">
    <property type="term" value="P:iron-sulfur cluster assembly"/>
    <property type="evidence" value="ECO:0007669"/>
    <property type="project" value="InterPro"/>
</dbReference>
<reference evidence="9 10" key="1">
    <citation type="submission" date="2016-09" db="EMBL/GenBank/DDBJ databases">
        <authorList>
            <person name="Reverchon S."/>
            <person name="Nasser W."/>
            <person name="Leonard S."/>
            <person name="Brochier C."/>
            <person name="Duprey A."/>
        </authorList>
    </citation>
    <scope>NUCLEOTIDE SEQUENCE [LARGE SCALE GENOMIC DNA]</scope>
    <source>
        <strain evidence="9 10">174/2</strain>
    </source>
</reference>
<gene>
    <name evidence="9" type="primary">mrp</name>
    <name evidence="9" type="ORF">DAQ1742_02935</name>
</gene>
<dbReference type="InterPro" id="IPR044304">
    <property type="entry name" value="NUBPL-like"/>
</dbReference>
<protein>
    <recommendedName>
        <fullName evidence="7">Iron-sulfur cluster carrier protein</fullName>
    </recommendedName>
</protein>
<evidence type="ECO:0000313" key="9">
    <source>
        <dbReference type="EMBL" id="SLM63782.1"/>
    </source>
</evidence>
<dbReference type="InterPro" id="IPR019591">
    <property type="entry name" value="Mrp/NBP35_ATP-bd"/>
</dbReference>
<dbReference type="AlphaFoldDB" id="A0A375ACG1"/>
<evidence type="ECO:0000256" key="6">
    <source>
        <dbReference type="ARBA" id="ARBA00024036"/>
    </source>
</evidence>
<dbReference type="GO" id="GO:0051539">
    <property type="term" value="F:4 iron, 4 sulfur cluster binding"/>
    <property type="evidence" value="ECO:0007669"/>
    <property type="project" value="TreeGrafter"/>
</dbReference>